<dbReference type="AlphaFoldDB" id="A0A0E2Z8N4"/>
<dbReference type="EMBL" id="JPGN01000030">
    <property type="protein sequence ID" value="KFI19980.1"/>
    <property type="molecule type" value="Genomic_DNA"/>
</dbReference>
<sequence length="196" mass="19802">MRIIVCIKIGILMLILSSMGCATSGGEENVASSVDSGLAAVEQAAQGGRQAIESGTTAAKNMETGQADLADILVNQLGVSNQQAMGGAGAIFQEARTNMKPQDFTTLSQSVPGMSDMLKAAPKVSGSAPGMAGGLSSMMGDANNALGSMASLASSFQQLNLSPDMVSQFVPVVTNYVRNTGGQAVANLLQSALGTP</sequence>
<evidence type="ECO:0000256" key="1">
    <source>
        <dbReference type="SAM" id="SignalP"/>
    </source>
</evidence>
<evidence type="ECO:0008006" key="4">
    <source>
        <dbReference type="Google" id="ProtNLM"/>
    </source>
</evidence>
<proteinExistence type="predicted"/>
<comment type="caution">
    <text evidence="2">The sequence shown here is derived from an EMBL/GenBank/DDBJ whole genome shotgun (WGS) entry which is preliminary data.</text>
</comment>
<evidence type="ECO:0000313" key="2">
    <source>
        <dbReference type="EMBL" id="KFI19980.1"/>
    </source>
</evidence>
<dbReference type="Proteomes" id="UP000028839">
    <property type="component" value="Unassembled WGS sequence"/>
</dbReference>
<gene>
    <name evidence="2" type="ORF">IB75_05635</name>
</gene>
<protein>
    <recommendedName>
        <fullName evidence="4">DUF2780 domain-containing protein</fullName>
    </recommendedName>
</protein>
<evidence type="ECO:0000313" key="3">
    <source>
        <dbReference type="Proteomes" id="UP000028839"/>
    </source>
</evidence>
<accession>A0A0E2Z8N4</accession>
<feature type="chain" id="PRO_5002408297" description="DUF2780 domain-containing protein" evidence="1">
    <location>
        <begin position="23"/>
        <end position="196"/>
    </location>
</feature>
<reference evidence="2 3" key="1">
    <citation type="submission" date="2014-07" db="EMBL/GenBank/DDBJ databases">
        <title>Comparative analysis of Nitrosococcus oceani genome inventories of strains from Pacific and Atlantic gyres.</title>
        <authorList>
            <person name="Lim C.K."/>
            <person name="Wang L."/>
            <person name="Sayavedra-Soto L.A."/>
            <person name="Klotz M.G."/>
        </authorList>
    </citation>
    <scope>NUCLEOTIDE SEQUENCE [LARGE SCALE GENOMIC DNA]</scope>
    <source>
        <strain evidence="2 3">C-27</strain>
    </source>
</reference>
<name>A0A0E2Z8N4_9GAMM</name>
<organism evidence="2 3">
    <name type="scientific">Nitrosococcus oceani C-27</name>
    <dbReference type="NCBI Taxonomy" id="314279"/>
    <lineage>
        <taxon>Bacteria</taxon>
        <taxon>Pseudomonadati</taxon>
        <taxon>Pseudomonadota</taxon>
        <taxon>Gammaproteobacteria</taxon>
        <taxon>Chromatiales</taxon>
        <taxon>Chromatiaceae</taxon>
        <taxon>Nitrosococcus</taxon>
    </lineage>
</organism>
<dbReference type="HOGENOM" id="CLU_1419987_0_0_6"/>
<keyword evidence="1" id="KW-0732">Signal</keyword>
<dbReference type="Pfam" id="PF11075">
    <property type="entry name" value="DUF2780"/>
    <property type="match status" value="1"/>
</dbReference>
<dbReference type="InterPro" id="IPR021302">
    <property type="entry name" value="DUF2780_VcgC/VcgE"/>
</dbReference>
<dbReference type="PROSITE" id="PS51257">
    <property type="entry name" value="PROKAR_LIPOPROTEIN"/>
    <property type="match status" value="1"/>
</dbReference>
<feature type="signal peptide" evidence="1">
    <location>
        <begin position="1"/>
        <end position="22"/>
    </location>
</feature>